<keyword evidence="3" id="KW-1185">Reference proteome</keyword>
<dbReference type="Gene3D" id="3.90.870.20">
    <property type="entry name" value="Carbamoyltransferase, C-terminal domain"/>
    <property type="match status" value="1"/>
</dbReference>
<reference evidence="3" key="1">
    <citation type="journal article" date="2019" name="Int. J. Syst. Evol. Microbiol.">
        <title>The Global Catalogue of Microorganisms (GCM) 10K type strain sequencing project: providing services to taxonomists for standard genome sequencing and annotation.</title>
        <authorList>
            <consortium name="The Broad Institute Genomics Platform"/>
            <consortium name="The Broad Institute Genome Sequencing Center for Infectious Disease"/>
            <person name="Wu L."/>
            <person name="Ma J."/>
        </authorList>
    </citation>
    <scope>NUCLEOTIDE SEQUENCE [LARGE SCALE GENOMIC DNA]</scope>
    <source>
        <strain evidence="3">JCM 32148</strain>
    </source>
</reference>
<sequence>DLALPAAPRAGLHASRPAEPVRELARQLADGAIVGLFTGALEAGPRALGHRSILASPLEAGVVERLNATVKFREPFRPFAPVVLSDRATDYFRLRQPSPYMSLAAPVTELARNKLPAIVHVNGTARVQTVTREQHPILADVLTRFGEITGHPVLINTSLNIKGKPICGTPEMALDCLTESGLDALLIEGWWVTK</sequence>
<evidence type="ECO:0000313" key="2">
    <source>
        <dbReference type="EMBL" id="MFD0782807.1"/>
    </source>
</evidence>
<evidence type="ECO:0000313" key="3">
    <source>
        <dbReference type="Proteomes" id="UP001597053"/>
    </source>
</evidence>
<protein>
    <submittedName>
        <fullName evidence="2">Carbamoyltransferase C-terminal domain-containing protein</fullName>
    </submittedName>
</protein>
<dbReference type="PANTHER" id="PTHR34847:SF1">
    <property type="entry name" value="NODULATION PROTEIN U"/>
    <property type="match status" value="1"/>
</dbReference>
<dbReference type="EMBL" id="JBHTHM010000047">
    <property type="protein sequence ID" value="MFD0782807.1"/>
    <property type="molecule type" value="Genomic_DNA"/>
</dbReference>
<feature type="domain" description="Carbamoyltransferase C-terminal" evidence="1">
    <location>
        <begin position="25"/>
        <end position="194"/>
    </location>
</feature>
<proteinExistence type="predicted"/>
<accession>A0ABW2ZVZ5</accession>
<dbReference type="PANTHER" id="PTHR34847">
    <property type="entry name" value="NODULATION PROTEIN U"/>
    <property type="match status" value="1"/>
</dbReference>
<dbReference type="InterPro" id="IPR038152">
    <property type="entry name" value="Carbam_trans_C_sf"/>
</dbReference>
<dbReference type="Proteomes" id="UP001597053">
    <property type="component" value="Unassembled WGS sequence"/>
</dbReference>
<feature type="non-terminal residue" evidence="2">
    <location>
        <position position="1"/>
    </location>
</feature>
<dbReference type="InterPro" id="IPR051338">
    <property type="entry name" value="NodU/CmcH_Carbamoyltrnsfr"/>
</dbReference>
<organism evidence="2 3">
    <name type="scientific">Micromonospora azadirachtae</name>
    <dbReference type="NCBI Taxonomy" id="1970735"/>
    <lineage>
        <taxon>Bacteria</taxon>
        <taxon>Bacillati</taxon>
        <taxon>Actinomycetota</taxon>
        <taxon>Actinomycetes</taxon>
        <taxon>Micromonosporales</taxon>
        <taxon>Micromonosporaceae</taxon>
        <taxon>Micromonospora</taxon>
    </lineage>
</organism>
<evidence type="ECO:0000259" key="1">
    <source>
        <dbReference type="Pfam" id="PF16861"/>
    </source>
</evidence>
<gene>
    <name evidence="2" type="ORF">ACFQZ8_02535</name>
</gene>
<dbReference type="InterPro" id="IPR031730">
    <property type="entry name" value="Carbam_trans_C"/>
</dbReference>
<comment type="caution">
    <text evidence="2">The sequence shown here is derived from an EMBL/GenBank/DDBJ whole genome shotgun (WGS) entry which is preliminary data.</text>
</comment>
<name>A0ABW2ZVZ5_9ACTN</name>
<dbReference type="Pfam" id="PF16861">
    <property type="entry name" value="Carbam_trans_C"/>
    <property type="match status" value="1"/>
</dbReference>